<evidence type="ECO:0000259" key="8">
    <source>
        <dbReference type="PROSITE" id="PS50850"/>
    </source>
</evidence>
<dbReference type="RefSeq" id="WP_229783187.1">
    <property type="nucleotide sequence ID" value="NZ_BMOU01000007.1"/>
</dbReference>
<dbReference type="Proteomes" id="UP000605784">
    <property type="component" value="Unassembled WGS sequence"/>
</dbReference>
<feature type="transmembrane region" description="Helical" evidence="7">
    <location>
        <begin position="180"/>
        <end position="203"/>
    </location>
</feature>
<evidence type="ECO:0000256" key="3">
    <source>
        <dbReference type="ARBA" id="ARBA00022448"/>
    </source>
</evidence>
<dbReference type="Gene3D" id="1.20.1250.20">
    <property type="entry name" value="MFS general substrate transporter like domains"/>
    <property type="match status" value="2"/>
</dbReference>
<feature type="domain" description="Major facilitator superfamily (MFS) profile" evidence="8">
    <location>
        <begin position="26"/>
        <end position="401"/>
    </location>
</feature>
<feature type="transmembrane region" description="Helical" evidence="7">
    <location>
        <begin position="155"/>
        <end position="174"/>
    </location>
</feature>
<sequence>MGETATATAAETDHESDTERTSRRWWTVVAFAYMALEGAGLQMRGAVIPALQQQFGAPEWQLGLVAPAGTVGFLVVVMLVGAVGGRFDTRRLLLLAVVGTGAGILVMGVAPSFLFFLAALFGRGMFTGVGRGSARPLLSHLYPSQRGRLFGYYDMMWAVGATIGPLLVAGALLAGDWRYAYFALAVAFVPLLLLVHSLPTPAVGGGDDPMDLTAVRRLVRRPEVLAMAAGVFLVSGFEGGIFTWLTTYAQSRLSDTLATASLSVLLAAYVPGRFVSGRLSERFGYLRLSAGLVALSVPTFWYTFFVADGYGLLAGVFTFGLLLSGLYPTLVAYGVDGMPEHSTPVNSTAAVTSSAGFAAVPAIMGFVISGSDVVQAMRLLLLPLCALLALLLVAWYTTGRVQES</sequence>
<feature type="transmembrane region" description="Helical" evidence="7">
    <location>
        <begin position="257"/>
        <end position="276"/>
    </location>
</feature>
<feature type="transmembrane region" description="Helical" evidence="7">
    <location>
        <begin position="64"/>
        <end position="85"/>
    </location>
</feature>
<dbReference type="AlphaFoldDB" id="A0A830GRS2"/>
<feature type="transmembrane region" description="Helical" evidence="7">
    <location>
        <begin position="92"/>
        <end position="109"/>
    </location>
</feature>
<evidence type="ECO:0000256" key="5">
    <source>
        <dbReference type="ARBA" id="ARBA00022989"/>
    </source>
</evidence>
<keyword evidence="10" id="KW-1185">Reference proteome</keyword>
<protein>
    <recommendedName>
        <fullName evidence="8">Major facilitator superfamily (MFS) profile domain-containing protein</fullName>
    </recommendedName>
</protein>
<dbReference type="Pfam" id="PF07690">
    <property type="entry name" value="MFS_1"/>
    <property type="match status" value="1"/>
</dbReference>
<evidence type="ECO:0000256" key="6">
    <source>
        <dbReference type="ARBA" id="ARBA00023136"/>
    </source>
</evidence>
<reference evidence="9" key="2">
    <citation type="submission" date="2020-09" db="EMBL/GenBank/DDBJ databases">
        <authorList>
            <person name="Sun Q."/>
            <person name="Ohkuma M."/>
        </authorList>
    </citation>
    <scope>NUCLEOTIDE SEQUENCE</scope>
    <source>
        <strain evidence="9">JCM 17820</strain>
    </source>
</reference>
<dbReference type="SUPFAM" id="SSF103473">
    <property type="entry name" value="MFS general substrate transporter"/>
    <property type="match status" value="1"/>
</dbReference>
<dbReference type="InterPro" id="IPR051788">
    <property type="entry name" value="MFS_Transporter"/>
</dbReference>
<evidence type="ECO:0000313" key="10">
    <source>
        <dbReference type="Proteomes" id="UP000605784"/>
    </source>
</evidence>
<proteinExistence type="inferred from homology"/>
<comment type="similarity">
    <text evidence="2">Belongs to the major facilitator superfamily.</text>
</comment>
<feature type="transmembrane region" description="Helical" evidence="7">
    <location>
        <begin position="25"/>
        <end position="44"/>
    </location>
</feature>
<dbReference type="GO" id="GO:0012505">
    <property type="term" value="C:endomembrane system"/>
    <property type="evidence" value="ECO:0007669"/>
    <property type="project" value="UniProtKB-SubCell"/>
</dbReference>
<keyword evidence="6 7" id="KW-0472">Membrane</keyword>
<evidence type="ECO:0000256" key="7">
    <source>
        <dbReference type="SAM" id="Phobius"/>
    </source>
</evidence>
<keyword evidence="5 7" id="KW-1133">Transmembrane helix</keyword>
<dbReference type="InterPro" id="IPR036259">
    <property type="entry name" value="MFS_trans_sf"/>
</dbReference>
<feature type="transmembrane region" description="Helical" evidence="7">
    <location>
        <begin position="380"/>
        <end position="398"/>
    </location>
</feature>
<keyword evidence="4 7" id="KW-0812">Transmembrane</keyword>
<name>A0A830GRS2_9EURY</name>
<dbReference type="EMBL" id="BMOU01000007">
    <property type="protein sequence ID" value="GGO03443.1"/>
    <property type="molecule type" value="Genomic_DNA"/>
</dbReference>
<organism evidence="9 10">
    <name type="scientific">Haloarcula pellucida</name>
    <dbReference type="NCBI Taxonomy" id="1427151"/>
    <lineage>
        <taxon>Archaea</taxon>
        <taxon>Methanobacteriati</taxon>
        <taxon>Methanobacteriota</taxon>
        <taxon>Stenosarchaea group</taxon>
        <taxon>Halobacteria</taxon>
        <taxon>Halobacteriales</taxon>
        <taxon>Haloarculaceae</taxon>
        <taxon>Haloarcula</taxon>
    </lineage>
</organism>
<dbReference type="GO" id="GO:0016020">
    <property type="term" value="C:membrane"/>
    <property type="evidence" value="ECO:0007669"/>
    <property type="project" value="TreeGrafter"/>
</dbReference>
<dbReference type="InterPro" id="IPR020846">
    <property type="entry name" value="MFS_dom"/>
</dbReference>
<evidence type="ECO:0000256" key="2">
    <source>
        <dbReference type="ARBA" id="ARBA00008335"/>
    </source>
</evidence>
<dbReference type="PANTHER" id="PTHR23514:SF3">
    <property type="entry name" value="BYPASS OF STOP CODON PROTEIN 6"/>
    <property type="match status" value="1"/>
</dbReference>
<dbReference type="InterPro" id="IPR011701">
    <property type="entry name" value="MFS"/>
</dbReference>
<keyword evidence="3" id="KW-0813">Transport</keyword>
<dbReference type="PROSITE" id="PS50850">
    <property type="entry name" value="MFS"/>
    <property type="match status" value="1"/>
</dbReference>
<feature type="transmembrane region" description="Helical" evidence="7">
    <location>
        <begin position="224"/>
        <end position="245"/>
    </location>
</feature>
<dbReference type="PANTHER" id="PTHR23514">
    <property type="entry name" value="BYPASS OF STOP CODON PROTEIN 6"/>
    <property type="match status" value="1"/>
</dbReference>
<comment type="caution">
    <text evidence="9">The sequence shown here is derived from an EMBL/GenBank/DDBJ whole genome shotgun (WGS) entry which is preliminary data.</text>
</comment>
<feature type="transmembrane region" description="Helical" evidence="7">
    <location>
        <begin position="283"/>
        <end position="304"/>
    </location>
</feature>
<feature type="transmembrane region" description="Helical" evidence="7">
    <location>
        <begin position="310"/>
        <end position="335"/>
    </location>
</feature>
<reference evidence="9" key="1">
    <citation type="journal article" date="2014" name="Int. J. Syst. Evol. Microbiol.">
        <title>Complete genome sequence of Corynebacterium casei LMG S-19264T (=DSM 44701T), isolated from a smear-ripened cheese.</title>
        <authorList>
            <consortium name="US DOE Joint Genome Institute (JGI-PGF)"/>
            <person name="Walter F."/>
            <person name="Albersmeier A."/>
            <person name="Kalinowski J."/>
            <person name="Ruckert C."/>
        </authorList>
    </citation>
    <scope>NUCLEOTIDE SEQUENCE</scope>
    <source>
        <strain evidence="9">JCM 17820</strain>
    </source>
</reference>
<accession>A0A830GRS2</accession>
<gene>
    <name evidence="9" type="ORF">GCM10009030_39110</name>
</gene>
<feature type="transmembrane region" description="Helical" evidence="7">
    <location>
        <begin position="347"/>
        <end position="368"/>
    </location>
</feature>
<evidence type="ECO:0000256" key="4">
    <source>
        <dbReference type="ARBA" id="ARBA00022692"/>
    </source>
</evidence>
<comment type="subcellular location">
    <subcellularLocation>
        <location evidence="1">Endomembrane system</location>
        <topology evidence="1">Multi-pass membrane protein</topology>
    </subcellularLocation>
</comment>
<evidence type="ECO:0000256" key="1">
    <source>
        <dbReference type="ARBA" id="ARBA00004127"/>
    </source>
</evidence>
<evidence type="ECO:0000313" key="9">
    <source>
        <dbReference type="EMBL" id="GGO03443.1"/>
    </source>
</evidence>
<dbReference type="GO" id="GO:0022857">
    <property type="term" value="F:transmembrane transporter activity"/>
    <property type="evidence" value="ECO:0007669"/>
    <property type="project" value="InterPro"/>
</dbReference>